<proteinExistence type="predicted"/>
<gene>
    <name evidence="1" type="ORF">FPZ44_08080</name>
</gene>
<comment type="caution">
    <text evidence="1">The sequence shown here is derived from an EMBL/GenBank/DDBJ whole genome shotgun (WGS) entry which is preliminary data.</text>
</comment>
<evidence type="ECO:0000313" key="1">
    <source>
        <dbReference type="EMBL" id="TVX93019.1"/>
    </source>
</evidence>
<name>A0A559IZG2_9BACL</name>
<dbReference type="EMBL" id="VNJK01000001">
    <property type="protein sequence ID" value="TVX93019.1"/>
    <property type="molecule type" value="Genomic_DNA"/>
</dbReference>
<accession>A0A559IZG2</accession>
<dbReference type="RefSeq" id="WP_144989092.1">
    <property type="nucleotide sequence ID" value="NZ_VNJK01000001.1"/>
</dbReference>
<protein>
    <submittedName>
        <fullName evidence="1">Uncharacterized protein</fullName>
    </submittedName>
</protein>
<dbReference type="OrthoDB" id="2663200at2"/>
<keyword evidence="2" id="KW-1185">Reference proteome</keyword>
<sequence length="65" mass="7738">MNEWIQMDLFEPAADPPPELNGMYYEKSTNKFVSFVLGRRHFEISAKRCTWDKAWQEKTKAERAI</sequence>
<dbReference type="Proteomes" id="UP000318102">
    <property type="component" value="Unassembled WGS sequence"/>
</dbReference>
<reference evidence="1 2" key="1">
    <citation type="submission" date="2019-07" db="EMBL/GenBank/DDBJ databases">
        <authorList>
            <person name="Kim J."/>
        </authorList>
    </citation>
    <scope>NUCLEOTIDE SEQUENCE [LARGE SCALE GENOMIC DNA]</scope>
    <source>
        <strain evidence="1 2">N4</strain>
    </source>
</reference>
<organism evidence="1 2">
    <name type="scientific">Paenibacillus agilis</name>
    <dbReference type="NCBI Taxonomy" id="3020863"/>
    <lineage>
        <taxon>Bacteria</taxon>
        <taxon>Bacillati</taxon>
        <taxon>Bacillota</taxon>
        <taxon>Bacilli</taxon>
        <taxon>Bacillales</taxon>
        <taxon>Paenibacillaceae</taxon>
        <taxon>Paenibacillus</taxon>
    </lineage>
</organism>
<dbReference type="AlphaFoldDB" id="A0A559IZG2"/>
<evidence type="ECO:0000313" key="2">
    <source>
        <dbReference type="Proteomes" id="UP000318102"/>
    </source>
</evidence>